<keyword evidence="2" id="KW-0963">Cytoplasm</keyword>
<dbReference type="SUPFAM" id="SSF109755">
    <property type="entry name" value="PhoU-like"/>
    <property type="match status" value="1"/>
</dbReference>
<proteinExistence type="inferred from homology"/>
<protein>
    <recommendedName>
        <fullName evidence="2">Phosphate-specific transport system accessory protein PhoU</fullName>
    </recommendedName>
</protein>
<dbReference type="EMBL" id="BAAAZH010000003">
    <property type="protein sequence ID" value="GAA4109936.1"/>
    <property type="molecule type" value="Genomic_DNA"/>
</dbReference>
<dbReference type="Gene3D" id="1.20.58.220">
    <property type="entry name" value="Phosphate transport system protein phou homolog 2, domain 2"/>
    <property type="match status" value="1"/>
</dbReference>
<name>A0ABP7XAZ7_9ACTN</name>
<comment type="caution">
    <text evidence="4">The sequence shown here is derived from an EMBL/GenBank/DDBJ whole genome shotgun (WGS) entry which is preliminary data.</text>
</comment>
<dbReference type="InterPro" id="IPR026022">
    <property type="entry name" value="PhoU_dom"/>
</dbReference>
<evidence type="ECO:0000256" key="1">
    <source>
        <dbReference type="ARBA" id="ARBA00022592"/>
    </source>
</evidence>
<dbReference type="Proteomes" id="UP001501495">
    <property type="component" value="Unassembled WGS sequence"/>
</dbReference>
<reference evidence="5" key="1">
    <citation type="journal article" date="2019" name="Int. J. Syst. Evol. Microbiol.">
        <title>The Global Catalogue of Microorganisms (GCM) 10K type strain sequencing project: providing services to taxonomists for standard genome sequencing and annotation.</title>
        <authorList>
            <consortium name="The Broad Institute Genomics Platform"/>
            <consortium name="The Broad Institute Genome Sequencing Center for Infectious Disease"/>
            <person name="Wu L."/>
            <person name="Ma J."/>
        </authorList>
    </citation>
    <scope>NUCLEOTIDE SEQUENCE [LARGE SCALE GENOMIC DNA]</scope>
    <source>
        <strain evidence="5">JCM 16703</strain>
    </source>
</reference>
<dbReference type="Pfam" id="PF01895">
    <property type="entry name" value="PhoU"/>
    <property type="match status" value="2"/>
</dbReference>
<organism evidence="4 5">
    <name type="scientific">Nocardioides fonticola</name>
    <dbReference type="NCBI Taxonomy" id="450363"/>
    <lineage>
        <taxon>Bacteria</taxon>
        <taxon>Bacillati</taxon>
        <taxon>Actinomycetota</taxon>
        <taxon>Actinomycetes</taxon>
        <taxon>Propionibacteriales</taxon>
        <taxon>Nocardioidaceae</taxon>
        <taxon>Nocardioides</taxon>
    </lineage>
</organism>
<comment type="subcellular location">
    <subcellularLocation>
        <location evidence="2">Cytoplasm</location>
    </subcellularLocation>
</comment>
<keyword evidence="2" id="KW-0813">Transport</keyword>
<accession>A0ABP7XAZ7</accession>
<dbReference type="PIRSF" id="PIRSF003107">
    <property type="entry name" value="PhoU"/>
    <property type="match status" value="1"/>
</dbReference>
<evidence type="ECO:0000313" key="5">
    <source>
        <dbReference type="Proteomes" id="UP001501495"/>
    </source>
</evidence>
<evidence type="ECO:0000256" key="2">
    <source>
        <dbReference type="PIRNR" id="PIRNR003107"/>
    </source>
</evidence>
<comment type="function">
    <text evidence="2">Plays a role in the regulation of phosphate uptake.</text>
</comment>
<feature type="domain" description="PhoU" evidence="3">
    <location>
        <begin position="121"/>
        <end position="204"/>
    </location>
</feature>
<dbReference type="InterPro" id="IPR028366">
    <property type="entry name" value="PhoU"/>
</dbReference>
<evidence type="ECO:0000313" key="4">
    <source>
        <dbReference type="EMBL" id="GAA4109936.1"/>
    </source>
</evidence>
<sequence length="227" mass="24902">MRDVFHEQLDAVFDDLAEICRRVESSVHRATESLLGGDAALAEQVISDDIEIDRARERVEDNAFSLLSLQAPVAGDLRVVVAALRMVSELERMGDLSVHVAKIARLRVPAIAVPDEIRPTVQRMAEIAEDMVTRASQIILSRDVRAAIELGRDDEIMDQLRRTSFAQLLSDDWAHGVEAAVDIALLGRYYERIADHAVSIAHRVVFVVTGENPRSVAATEAAAEAGA</sequence>
<comment type="subunit">
    <text evidence="2">Homodimer.</text>
</comment>
<dbReference type="NCBIfam" id="TIGR02135">
    <property type="entry name" value="phoU_full"/>
    <property type="match status" value="1"/>
</dbReference>
<comment type="similarity">
    <text evidence="2">Belongs to the PhoU family.</text>
</comment>
<dbReference type="InterPro" id="IPR038078">
    <property type="entry name" value="PhoU-like_sf"/>
</dbReference>
<dbReference type="RefSeq" id="WP_344731602.1">
    <property type="nucleotide sequence ID" value="NZ_BAAAZH010000003.1"/>
</dbReference>
<evidence type="ECO:0000259" key="3">
    <source>
        <dbReference type="Pfam" id="PF01895"/>
    </source>
</evidence>
<keyword evidence="1 2" id="KW-0592">Phosphate transport</keyword>
<keyword evidence="5" id="KW-1185">Reference proteome</keyword>
<dbReference type="PANTHER" id="PTHR42930">
    <property type="entry name" value="PHOSPHATE-SPECIFIC TRANSPORT SYSTEM ACCESSORY PROTEIN PHOU"/>
    <property type="match status" value="1"/>
</dbReference>
<feature type="domain" description="PhoU" evidence="3">
    <location>
        <begin position="17"/>
        <end position="103"/>
    </location>
</feature>
<dbReference type="PANTHER" id="PTHR42930:SF3">
    <property type="entry name" value="PHOSPHATE-SPECIFIC TRANSPORT SYSTEM ACCESSORY PROTEIN PHOU"/>
    <property type="match status" value="1"/>
</dbReference>
<gene>
    <name evidence="4" type="primary">phoU</name>
    <name evidence="4" type="ORF">GCM10022215_04760</name>
</gene>